<feature type="compositionally biased region" description="Low complexity" evidence="4">
    <location>
        <begin position="472"/>
        <end position="481"/>
    </location>
</feature>
<accession>A0AAW0DC06</accession>
<feature type="region of interest" description="Disordered" evidence="4">
    <location>
        <begin position="461"/>
        <end position="481"/>
    </location>
</feature>
<keyword evidence="3" id="KW-0645">Protease</keyword>
<dbReference type="InterPro" id="IPR001969">
    <property type="entry name" value="Aspartic_peptidase_AS"/>
</dbReference>
<dbReference type="InterPro" id="IPR021109">
    <property type="entry name" value="Peptidase_aspartic_dom_sf"/>
</dbReference>
<protein>
    <submittedName>
        <fullName evidence="7">Peptidase A1 domain-containing protein</fullName>
    </submittedName>
</protein>
<comment type="similarity">
    <text evidence="1 3">Belongs to the peptidase A1 family.</text>
</comment>
<gene>
    <name evidence="7" type="ORF">R3P38DRAFT_2870699</name>
</gene>
<feature type="compositionally biased region" description="Basic and acidic residues" evidence="4">
    <location>
        <begin position="554"/>
        <end position="573"/>
    </location>
</feature>
<dbReference type="GO" id="GO:0006508">
    <property type="term" value="P:proteolysis"/>
    <property type="evidence" value="ECO:0007669"/>
    <property type="project" value="UniProtKB-KW"/>
</dbReference>
<feature type="transmembrane region" description="Helical" evidence="5">
    <location>
        <begin position="21"/>
        <end position="48"/>
    </location>
</feature>
<dbReference type="Proteomes" id="UP001362999">
    <property type="component" value="Unassembled WGS sequence"/>
</dbReference>
<keyword evidence="8" id="KW-1185">Reference proteome</keyword>
<dbReference type="InterPro" id="IPR033121">
    <property type="entry name" value="PEPTIDASE_A1"/>
</dbReference>
<feature type="domain" description="Peptidase A1" evidence="6">
    <location>
        <begin position="93"/>
        <end position="431"/>
    </location>
</feature>
<dbReference type="EMBL" id="JAWWNJ010000009">
    <property type="protein sequence ID" value="KAK7048656.1"/>
    <property type="molecule type" value="Genomic_DNA"/>
</dbReference>
<keyword evidence="3" id="KW-0378">Hydrolase</keyword>
<dbReference type="Pfam" id="PF00026">
    <property type="entry name" value="Asp"/>
    <property type="match status" value="1"/>
</dbReference>
<evidence type="ECO:0000256" key="1">
    <source>
        <dbReference type="ARBA" id="ARBA00007447"/>
    </source>
</evidence>
<dbReference type="PANTHER" id="PTHR47966">
    <property type="entry name" value="BETA-SITE APP-CLEAVING ENZYME, ISOFORM A-RELATED"/>
    <property type="match status" value="1"/>
</dbReference>
<evidence type="ECO:0000256" key="2">
    <source>
        <dbReference type="ARBA" id="ARBA00022750"/>
    </source>
</evidence>
<feature type="compositionally biased region" description="Polar residues" evidence="4">
    <location>
        <begin position="533"/>
        <end position="542"/>
    </location>
</feature>
<evidence type="ECO:0000259" key="6">
    <source>
        <dbReference type="PROSITE" id="PS51767"/>
    </source>
</evidence>
<keyword evidence="5" id="KW-0812">Transmembrane</keyword>
<evidence type="ECO:0000313" key="7">
    <source>
        <dbReference type="EMBL" id="KAK7048656.1"/>
    </source>
</evidence>
<dbReference type="CDD" id="cd05471">
    <property type="entry name" value="pepsin_like"/>
    <property type="match status" value="1"/>
</dbReference>
<keyword evidence="5" id="KW-0472">Membrane</keyword>
<comment type="caution">
    <text evidence="7">The sequence shown here is derived from an EMBL/GenBank/DDBJ whole genome shotgun (WGS) entry which is preliminary data.</text>
</comment>
<organism evidence="7 8">
    <name type="scientific">Favolaschia claudopus</name>
    <dbReference type="NCBI Taxonomy" id="2862362"/>
    <lineage>
        <taxon>Eukaryota</taxon>
        <taxon>Fungi</taxon>
        <taxon>Dikarya</taxon>
        <taxon>Basidiomycota</taxon>
        <taxon>Agaricomycotina</taxon>
        <taxon>Agaricomycetes</taxon>
        <taxon>Agaricomycetidae</taxon>
        <taxon>Agaricales</taxon>
        <taxon>Marasmiineae</taxon>
        <taxon>Mycenaceae</taxon>
        <taxon>Favolaschia</taxon>
    </lineage>
</organism>
<proteinExistence type="inferred from homology"/>
<dbReference type="PANTHER" id="PTHR47966:SF6">
    <property type="entry name" value="PEPTIDASE A1 DOMAIN-CONTAINING PROTEIN"/>
    <property type="match status" value="1"/>
</dbReference>
<feature type="region of interest" description="Disordered" evidence="4">
    <location>
        <begin position="528"/>
        <end position="573"/>
    </location>
</feature>
<name>A0AAW0DC06_9AGAR</name>
<dbReference type="SUPFAM" id="SSF50630">
    <property type="entry name" value="Acid proteases"/>
    <property type="match status" value="1"/>
</dbReference>
<dbReference type="InterPro" id="IPR001461">
    <property type="entry name" value="Aspartic_peptidase_A1"/>
</dbReference>
<dbReference type="Gene3D" id="2.40.70.10">
    <property type="entry name" value="Acid Proteases"/>
    <property type="match status" value="2"/>
</dbReference>
<sequence length="573" mass="61327">MTLRQAIRDGTASFVTYRSALTHFSLSLLSLSLMFSKLPVSLLAFVLFSDVSCALRLQFEGRHIPLEQRLKGLHRRNALAGSSPLQDSADLQYTTNITVGGAQFNVLIDTGSSDLWVAGSVSSASDTGKAASISYASGGAAGPVKIAPVQFAASTVPEQAFIEVPPDADHPEGTGLIGLGPSVGSVVYQEFESMHKGHTVLDSIFLQNTSTPNFITFALGRLTDPSAIFTGDLTVGEVLDNFTDVLNQPKLPVTTVALANSANQHFQVLLDANGFIGPDGSSIPITSDVGSTSNKKQATVVIDTGFSLPQVPSSVAKAVYGQFTGAQLVNDPAVGQVWIVPCAQEVNITLKFGGKAYPVHPLDATVDPKIFGLSARKAANGENGCIGLFQPVSFDTGKNPTYDMIFGMGFLRNVYTLINFGTFITDTMGKENPYIQFLAVTEPARAHQRFVDVRLNGIDTTTNVRTHEPSGSDDGNSSNSSSSHRTLYIIIGASVLGAIVLLALGALLFRRSRAKHVYRPLHLPAPGAPPMYGSQQPPQMYQTGGMPPAYNPDRPYDPPVEHVPYHNPWEHRR</sequence>
<dbReference type="AlphaFoldDB" id="A0AAW0DC06"/>
<evidence type="ECO:0000313" key="8">
    <source>
        <dbReference type="Proteomes" id="UP001362999"/>
    </source>
</evidence>
<keyword evidence="2 3" id="KW-0064">Aspartyl protease</keyword>
<dbReference type="GO" id="GO:0004190">
    <property type="term" value="F:aspartic-type endopeptidase activity"/>
    <property type="evidence" value="ECO:0007669"/>
    <property type="project" value="UniProtKB-KW"/>
</dbReference>
<dbReference type="PROSITE" id="PS00141">
    <property type="entry name" value="ASP_PROTEASE"/>
    <property type="match status" value="1"/>
</dbReference>
<dbReference type="PROSITE" id="PS51767">
    <property type="entry name" value="PEPTIDASE_A1"/>
    <property type="match status" value="1"/>
</dbReference>
<reference evidence="7 8" key="1">
    <citation type="journal article" date="2024" name="J Genomics">
        <title>Draft genome sequencing and assembly of Favolaschia claudopus CIRM-BRFM 2984 isolated from oak limbs.</title>
        <authorList>
            <person name="Navarro D."/>
            <person name="Drula E."/>
            <person name="Chaduli D."/>
            <person name="Cazenave R."/>
            <person name="Ahrendt S."/>
            <person name="Wang J."/>
            <person name="Lipzen A."/>
            <person name="Daum C."/>
            <person name="Barry K."/>
            <person name="Grigoriev I.V."/>
            <person name="Favel A."/>
            <person name="Rosso M.N."/>
            <person name="Martin F."/>
        </authorList>
    </citation>
    <scope>NUCLEOTIDE SEQUENCE [LARGE SCALE GENOMIC DNA]</scope>
    <source>
        <strain evidence="7 8">CIRM-BRFM 2984</strain>
    </source>
</reference>
<evidence type="ECO:0000256" key="3">
    <source>
        <dbReference type="RuleBase" id="RU000454"/>
    </source>
</evidence>
<keyword evidence="5" id="KW-1133">Transmembrane helix</keyword>
<evidence type="ECO:0000256" key="5">
    <source>
        <dbReference type="SAM" id="Phobius"/>
    </source>
</evidence>
<dbReference type="InterPro" id="IPR034164">
    <property type="entry name" value="Pepsin-like_dom"/>
</dbReference>
<dbReference type="PRINTS" id="PR00792">
    <property type="entry name" value="PEPSIN"/>
</dbReference>
<evidence type="ECO:0000256" key="4">
    <source>
        <dbReference type="SAM" id="MobiDB-lite"/>
    </source>
</evidence>
<feature type="transmembrane region" description="Helical" evidence="5">
    <location>
        <begin position="487"/>
        <end position="509"/>
    </location>
</feature>